<sequence>MLINLGQRLENLRTLVGFLKAARAESLDRVIAIADSLNKTEIAAQSRRWMLSHPAVAQLAAENYAPARPALEALNQLPTGTLGQAYASLLLGQNLSPDDLQPAKPATNADEYIVERLRVTHDIAHVITGFGTDPASELGLQAFNLRQNRTPLAVLLIAGGLLKTIKEGRDPAPILRQVARGIELADKAELLVAQRWEDHWDWPLEQWRQVLNLPV</sequence>
<evidence type="ECO:0008006" key="3">
    <source>
        <dbReference type="Google" id="ProtNLM"/>
    </source>
</evidence>
<dbReference type="RefSeq" id="WP_011243520.1">
    <property type="nucleotide sequence ID" value="NC_006576.1"/>
</dbReference>
<evidence type="ECO:0000313" key="2">
    <source>
        <dbReference type="Proteomes" id="UP000001175"/>
    </source>
</evidence>
<dbReference type="PANTHER" id="PTHR12922:SF7">
    <property type="entry name" value="UBIQUINONE BIOSYNTHESIS PROTEIN COQ4 HOMOLOG, MITOCHONDRIAL"/>
    <property type="match status" value="1"/>
</dbReference>
<organism evidence="1 2">
    <name type="scientific">Synechococcus sp. (strain ATCC 27144 / PCC 6301 / SAUG 1402/1)</name>
    <name type="common">Anacystis nidulans</name>
    <dbReference type="NCBI Taxonomy" id="269084"/>
    <lineage>
        <taxon>Bacteria</taxon>
        <taxon>Bacillati</taxon>
        <taxon>Cyanobacteriota</taxon>
        <taxon>Cyanophyceae</taxon>
        <taxon>Synechococcales</taxon>
        <taxon>Synechococcaceae</taxon>
        <taxon>Synechococcus</taxon>
    </lineage>
</organism>
<dbReference type="KEGG" id="syc:syc1208_c"/>
<dbReference type="eggNOG" id="COG5031">
    <property type="taxonomic scope" value="Bacteria"/>
</dbReference>
<gene>
    <name evidence="1" type="ordered locus">syc1208_c</name>
</gene>
<name>A0A0H3K5H2_SYNP6</name>
<dbReference type="PANTHER" id="PTHR12922">
    <property type="entry name" value="UBIQUINONE BIOSYNTHESIS PROTEIN"/>
    <property type="match status" value="1"/>
</dbReference>
<dbReference type="GeneID" id="72429120"/>
<evidence type="ECO:0000313" key="1">
    <source>
        <dbReference type="EMBL" id="BAD79398.1"/>
    </source>
</evidence>
<protein>
    <recommendedName>
        <fullName evidence="3">Coenzyme Q (Ubiquinone) biosynthesis protein Coq4</fullName>
    </recommendedName>
</protein>
<dbReference type="Pfam" id="PF05019">
    <property type="entry name" value="Coq4"/>
    <property type="match status" value="1"/>
</dbReference>
<dbReference type="Proteomes" id="UP000001175">
    <property type="component" value="Chromosome"/>
</dbReference>
<dbReference type="InterPro" id="IPR007715">
    <property type="entry name" value="Coq4"/>
</dbReference>
<accession>A0A0H3K5H2</accession>
<dbReference type="EMBL" id="AP008231">
    <property type="protein sequence ID" value="BAD79398.1"/>
    <property type="molecule type" value="Genomic_DNA"/>
</dbReference>
<dbReference type="GO" id="GO:0006744">
    <property type="term" value="P:ubiquinone biosynthetic process"/>
    <property type="evidence" value="ECO:0007669"/>
    <property type="project" value="InterPro"/>
</dbReference>
<dbReference type="AlphaFoldDB" id="A0A0H3K5H2"/>
<proteinExistence type="predicted"/>
<reference evidence="1 2" key="1">
    <citation type="journal article" date="2007" name="Photosyn. Res.">
        <title>Complete nucleotide sequence of the freshwater unicellular cyanobacterium Synechococcus elongatus PCC 6301 chromosome: gene content and organization.</title>
        <authorList>
            <person name="Sugita C."/>
            <person name="Ogata K."/>
            <person name="Shikata M."/>
            <person name="Jikuya H."/>
            <person name="Takano J."/>
            <person name="Furumichi M."/>
            <person name="Kanehisa M."/>
            <person name="Omata T."/>
            <person name="Sugiura M."/>
            <person name="Sugita M."/>
        </authorList>
    </citation>
    <scope>NUCLEOTIDE SEQUENCE [LARGE SCALE GENOMIC DNA]</scope>
    <source>
        <strain evidence="2">ATCC 27144 / PCC 6301 / SAUG 1402/1</strain>
    </source>
</reference>